<dbReference type="InterPro" id="IPR011962">
    <property type="entry name" value="dCTP_deaminase"/>
</dbReference>
<organism evidence="3 4">
    <name type="scientific">Candidatus Colwellbacteria bacterium GWA2_46_10</name>
    <dbReference type="NCBI Taxonomy" id="1797684"/>
    <lineage>
        <taxon>Bacteria</taxon>
        <taxon>Candidatus Colwelliibacteriota</taxon>
    </lineage>
</organism>
<dbReference type="Proteomes" id="UP000178179">
    <property type="component" value="Unassembled WGS sequence"/>
</dbReference>
<dbReference type="GO" id="GO:0008829">
    <property type="term" value="F:dCTP deaminase activity"/>
    <property type="evidence" value="ECO:0007669"/>
    <property type="project" value="InterPro"/>
</dbReference>
<evidence type="ECO:0000313" key="3">
    <source>
        <dbReference type="EMBL" id="OGY56566.1"/>
    </source>
</evidence>
<protein>
    <submittedName>
        <fullName evidence="3">dCTP deaminase</fullName>
    </submittedName>
</protein>
<dbReference type="Pfam" id="PF22769">
    <property type="entry name" value="DCD"/>
    <property type="match status" value="1"/>
</dbReference>
<evidence type="ECO:0000256" key="1">
    <source>
        <dbReference type="ARBA" id="ARBA00022801"/>
    </source>
</evidence>
<reference evidence="3 4" key="1">
    <citation type="journal article" date="2016" name="Nat. Commun.">
        <title>Thousands of microbial genomes shed light on interconnected biogeochemical processes in an aquifer system.</title>
        <authorList>
            <person name="Anantharaman K."/>
            <person name="Brown C.T."/>
            <person name="Hug L.A."/>
            <person name="Sharon I."/>
            <person name="Castelle C.J."/>
            <person name="Probst A.J."/>
            <person name="Thomas B.C."/>
            <person name="Singh A."/>
            <person name="Wilkins M.J."/>
            <person name="Karaoz U."/>
            <person name="Brodie E.L."/>
            <person name="Williams K.H."/>
            <person name="Hubbard S.S."/>
            <person name="Banfield J.F."/>
        </authorList>
    </citation>
    <scope>NUCLEOTIDE SEQUENCE [LARGE SCALE GENOMIC DNA]</scope>
</reference>
<evidence type="ECO:0000313" key="4">
    <source>
        <dbReference type="Proteomes" id="UP000178179"/>
    </source>
</evidence>
<dbReference type="InterPro" id="IPR033704">
    <property type="entry name" value="dUTPase_trimeric"/>
</dbReference>
<dbReference type="Gene3D" id="2.70.40.10">
    <property type="match status" value="1"/>
</dbReference>
<evidence type="ECO:0000256" key="2">
    <source>
        <dbReference type="ARBA" id="ARBA00023080"/>
    </source>
</evidence>
<accession>A0A1G1YXP6</accession>
<name>A0A1G1YXP6_9BACT</name>
<dbReference type="SUPFAM" id="SSF51283">
    <property type="entry name" value="dUTPase-like"/>
    <property type="match status" value="1"/>
</dbReference>
<dbReference type="GO" id="GO:0006229">
    <property type="term" value="P:dUTP biosynthetic process"/>
    <property type="evidence" value="ECO:0007669"/>
    <property type="project" value="InterPro"/>
</dbReference>
<dbReference type="InterPro" id="IPR036157">
    <property type="entry name" value="dUTPase-like_sf"/>
</dbReference>
<dbReference type="CDD" id="cd07557">
    <property type="entry name" value="trimeric_dUTPase"/>
    <property type="match status" value="1"/>
</dbReference>
<dbReference type="EMBL" id="MHIS01000013">
    <property type="protein sequence ID" value="OGY56566.1"/>
    <property type="molecule type" value="Genomic_DNA"/>
</dbReference>
<proteinExistence type="predicted"/>
<dbReference type="PANTHER" id="PTHR42680:SF3">
    <property type="entry name" value="DCTP DEAMINASE"/>
    <property type="match status" value="1"/>
</dbReference>
<dbReference type="AlphaFoldDB" id="A0A1G1YXP6"/>
<gene>
    <name evidence="3" type="ORF">A2119_01525</name>
</gene>
<keyword evidence="1" id="KW-0378">Hydrolase</keyword>
<keyword evidence="2" id="KW-0546">Nucleotide metabolism</keyword>
<dbReference type="NCBIfam" id="TIGR02274">
    <property type="entry name" value="dCTP_deam"/>
    <property type="match status" value="1"/>
</dbReference>
<dbReference type="PANTHER" id="PTHR42680">
    <property type="entry name" value="DCTP DEAMINASE"/>
    <property type="match status" value="1"/>
</dbReference>
<sequence>MSVLVKQQILERIKNGGLAFKPGLDNLQIQGHSVDLRLGFTFMIPKVWRPGDGGREAVNLDPLHNIGASHFDIVELEQGQHFDLLPNEYVLVSSLETITVPKDLMAVLYPRSSVNRRGLSIDLTGIIDAGYSGKLVLPIRNNTRSQTVRLYPGERFCQLVFQQLMGEIETKPSRHHMRDVAEGLAKEDEREVDLITKGDINKLKEAYPIKEDIS</sequence>
<comment type="caution">
    <text evidence="3">The sequence shown here is derived from an EMBL/GenBank/DDBJ whole genome shotgun (WGS) entry which is preliminary data.</text>
</comment>